<dbReference type="Proteomes" id="UP000027265">
    <property type="component" value="Unassembled WGS sequence"/>
</dbReference>
<proteinExistence type="predicted"/>
<keyword evidence="1" id="KW-0732">Signal</keyword>
<evidence type="ECO:0000313" key="2">
    <source>
        <dbReference type="EMBL" id="KDQ63483.1"/>
    </source>
</evidence>
<dbReference type="AlphaFoldDB" id="A0A067Q8X1"/>
<evidence type="ECO:0000256" key="1">
    <source>
        <dbReference type="SAM" id="SignalP"/>
    </source>
</evidence>
<reference evidence="3" key="1">
    <citation type="journal article" date="2014" name="Proc. Natl. Acad. Sci. U.S.A.">
        <title>Extensive sampling of basidiomycete genomes demonstrates inadequacy of the white-rot/brown-rot paradigm for wood decay fungi.</title>
        <authorList>
            <person name="Riley R."/>
            <person name="Salamov A.A."/>
            <person name="Brown D.W."/>
            <person name="Nagy L.G."/>
            <person name="Floudas D."/>
            <person name="Held B.W."/>
            <person name="Levasseur A."/>
            <person name="Lombard V."/>
            <person name="Morin E."/>
            <person name="Otillar R."/>
            <person name="Lindquist E.A."/>
            <person name="Sun H."/>
            <person name="LaButti K.M."/>
            <person name="Schmutz J."/>
            <person name="Jabbour D."/>
            <person name="Luo H."/>
            <person name="Baker S.E."/>
            <person name="Pisabarro A.G."/>
            <person name="Walton J.D."/>
            <person name="Blanchette R.A."/>
            <person name="Henrissat B."/>
            <person name="Martin F."/>
            <person name="Cullen D."/>
            <person name="Hibbett D.S."/>
            <person name="Grigoriev I.V."/>
        </authorList>
    </citation>
    <scope>NUCLEOTIDE SEQUENCE [LARGE SCALE GENOMIC DNA]</scope>
    <source>
        <strain evidence="3">MUCL 33604</strain>
    </source>
</reference>
<protein>
    <submittedName>
        <fullName evidence="2">Uncharacterized protein</fullName>
    </submittedName>
</protein>
<dbReference type="HOGENOM" id="CLU_1107272_0_0_1"/>
<evidence type="ECO:0000313" key="3">
    <source>
        <dbReference type="Proteomes" id="UP000027265"/>
    </source>
</evidence>
<dbReference type="EMBL" id="KL197710">
    <property type="protein sequence ID" value="KDQ63483.1"/>
    <property type="molecule type" value="Genomic_DNA"/>
</dbReference>
<dbReference type="OrthoDB" id="5440at2759"/>
<keyword evidence="3" id="KW-1185">Reference proteome</keyword>
<name>A0A067Q8X1_9AGAM</name>
<gene>
    <name evidence="2" type="ORF">JAAARDRAFT_379910</name>
</gene>
<dbReference type="InParanoid" id="A0A067Q8X1"/>
<feature type="chain" id="PRO_5001647981" evidence="1">
    <location>
        <begin position="31"/>
        <end position="251"/>
    </location>
</feature>
<accession>A0A067Q8X1</accession>
<sequence>MTRKFANAVAAVDFPATLLLLLPSEYIGWCEQFSQEGYTVNHIDYPPPDDNVLTDTLSASFSDLGKVECAIITYGLSAEDAKVVHMAASQIVRLKVLVHYCPSAEPKDLLVEGHQGEYLPTIIHLASSQELLHAQILALADSNLASHRLPSSAYTPITTYTYPFVPESPPFPLLKKAPAQVKAGETSATDPYIRSATGVSYTRTLALLRRHLGPHFDLEKLWERHTYFEFVERDAPSLSSSNCKLIKLITK</sequence>
<feature type="signal peptide" evidence="1">
    <location>
        <begin position="1"/>
        <end position="30"/>
    </location>
</feature>
<organism evidence="2 3">
    <name type="scientific">Jaapia argillacea MUCL 33604</name>
    <dbReference type="NCBI Taxonomy" id="933084"/>
    <lineage>
        <taxon>Eukaryota</taxon>
        <taxon>Fungi</taxon>
        <taxon>Dikarya</taxon>
        <taxon>Basidiomycota</taxon>
        <taxon>Agaricomycotina</taxon>
        <taxon>Agaricomycetes</taxon>
        <taxon>Agaricomycetidae</taxon>
        <taxon>Jaapiales</taxon>
        <taxon>Jaapiaceae</taxon>
        <taxon>Jaapia</taxon>
    </lineage>
</organism>